<dbReference type="Proteomes" id="UP000215224">
    <property type="component" value="Chromosome"/>
</dbReference>
<evidence type="ECO:0000313" key="2">
    <source>
        <dbReference type="Proteomes" id="UP000215224"/>
    </source>
</evidence>
<proteinExistence type="predicted"/>
<dbReference type="EMBL" id="CP018866">
    <property type="protein sequence ID" value="AST93012.1"/>
    <property type="molecule type" value="Genomic_DNA"/>
</dbReference>
<name>A0A223KU44_9BACI</name>
<sequence length="126" mass="14918">MDYIGYYDAVEILSNYIDKMNELLELLKSLKENNFENSHELQIIKEELRQYKSEVSISLKLFTLYDSNEYSQNFLLPAVSIAHGFLREVSVSKVNPNSYNNINSKLQKVKYYFQKYHNNLITIKHP</sequence>
<dbReference type="STRING" id="1314751.GCA_001591425_00800"/>
<dbReference type="KEGG" id="bcoh:BC6307_17980"/>
<organism evidence="1 2">
    <name type="scientific">Sutcliffiella cohnii</name>
    <dbReference type="NCBI Taxonomy" id="33932"/>
    <lineage>
        <taxon>Bacteria</taxon>
        <taxon>Bacillati</taxon>
        <taxon>Bacillota</taxon>
        <taxon>Bacilli</taxon>
        <taxon>Bacillales</taxon>
        <taxon>Bacillaceae</taxon>
        <taxon>Sutcliffiella</taxon>
    </lineage>
</organism>
<gene>
    <name evidence="1" type="ORF">BC6307_17980</name>
</gene>
<reference evidence="1 2" key="1">
    <citation type="submission" date="2016-12" db="EMBL/GenBank/DDBJ databases">
        <title>The whole genome sequencing and assembly of Bacillus cohnii DSM 6307T strain.</title>
        <authorList>
            <person name="Lee Y.-J."/>
            <person name="Yi H."/>
            <person name="Bahn Y.-S."/>
            <person name="Kim J.F."/>
            <person name="Lee D.-W."/>
        </authorList>
    </citation>
    <scope>NUCLEOTIDE SEQUENCE [LARGE SCALE GENOMIC DNA]</scope>
    <source>
        <strain evidence="1 2">DSM 6307</strain>
    </source>
</reference>
<dbReference type="AlphaFoldDB" id="A0A223KU44"/>
<evidence type="ECO:0000313" key="1">
    <source>
        <dbReference type="EMBL" id="AST93012.1"/>
    </source>
</evidence>
<accession>A0A223KU44</accession>
<dbReference type="RefSeq" id="WP_066412436.1">
    <property type="nucleotide sequence ID" value="NZ_CP018866.1"/>
</dbReference>
<protein>
    <submittedName>
        <fullName evidence="1">Uncharacterized protein</fullName>
    </submittedName>
</protein>
<keyword evidence="2" id="KW-1185">Reference proteome</keyword>